<comment type="caution">
    <text evidence="4">The sequence shown here is derived from an EMBL/GenBank/DDBJ whole genome shotgun (WGS) entry which is preliminary data.</text>
</comment>
<dbReference type="Proteomes" id="UP000316562">
    <property type="component" value="Unassembled WGS sequence"/>
</dbReference>
<organism evidence="4 5">
    <name type="scientific">Acididesulfobacter guangdongensis</name>
    <dbReference type="NCBI Taxonomy" id="2597225"/>
    <lineage>
        <taxon>Bacteria</taxon>
        <taxon>Deltaproteobacteria</taxon>
        <taxon>Candidatus Acidulodesulfobacterales</taxon>
        <taxon>Candidatus Acididesulfobacter</taxon>
    </lineage>
</organism>
<dbReference type="Pfam" id="PF07680">
    <property type="entry name" value="DoxA"/>
    <property type="match status" value="1"/>
</dbReference>
<dbReference type="Pfam" id="PF04173">
    <property type="entry name" value="DoxD"/>
    <property type="match status" value="1"/>
</dbReference>
<feature type="domain" description="TQO small subunit DoxD" evidence="2">
    <location>
        <begin position="22"/>
        <end position="180"/>
    </location>
</feature>
<evidence type="ECO:0000259" key="2">
    <source>
        <dbReference type="Pfam" id="PF04173"/>
    </source>
</evidence>
<dbReference type="InterPro" id="IPR007301">
    <property type="entry name" value="DoxD"/>
</dbReference>
<feature type="transmembrane region" description="Helical" evidence="1">
    <location>
        <begin position="190"/>
        <end position="212"/>
    </location>
</feature>
<keyword evidence="1" id="KW-1133">Transmembrane helix</keyword>
<proteinExistence type="predicted"/>
<keyword evidence="1" id="KW-0472">Membrane</keyword>
<keyword evidence="1" id="KW-0812">Transmembrane</keyword>
<feature type="transmembrane region" description="Helical" evidence="1">
    <location>
        <begin position="87"/>
        <end position="108"/>
    </location>
</feature>
<feature type="domain" description="Thiosulphate:quinone oxidoreductase small subunit DoxA" evidence="3">
    <location>
        <begin position="212"/>
        <end position="338"/>
    </location>
</feature>
<feature type="transmembrane region" description="Helical" evidence="1">
    <location>
        <begin position="12"/>
        <end position="32"/>
    </location>
</feature>
<evidence type="ECO:0000313" key="5">
    <source>
        <dbReference type="Proteomes" id="UP000316562"/>
    </source>
</evidence>
<sequence>MANNFDVKDSTFYRYLAYAAIPLRITLGWMFFSAAWRRVVLSAGKLEPNSPLWVGHKFNTFIPHASGFMGVHGLIHTLLLNPGALAVFLDIFTVIEFLVGLSLIFGLFSRLGAFGAVCLAFGILFGSGWLGATCLDEWQVGSVEMVIGLLILFVGSAWSFDDLVRNAWPNFANSFGYRLIGNGPLWGNGYVTWIIVFTVFGTLVTMGSNQLFDGGVWGKLHNFGAKVVVSVSNAKITSNNVKFLAYRIGGSGGALANIMKVKLVNAAGKTVYLWNNKAVVSLPKSDIHNIYVNKMTVNKFSLEMPLGAKAFITLPFAKKIKALKAGSYKLELENVGGQVFSGSAQYNG</sequence>
<dbReference type="EMBL" id="SGBC01000001">
    <property type="protein sequence ID" value="RZD16971.1"/>
    <property type="molecule type" value="Genomic_DNA"/>
</dbReference>
<evidence type="ECO:0000259" key="3">
    <source>
        <dbReference type="Pfam" id="PF07680"/>
    </source>
</evidence>
<evidence type="ECO:0000256" key="1">
    <source>
        <dbReference type="SAM" id="Phobius"/>
    </source>
</evidence>
<protein>
    <submittedName>
        <fullName evidence="4">TQO small subunit DoxD</fullName>
    </submittedName>
</protein>
<dbReference type="AlphaFoldDB" id="A0A519BI68"/>
<dbReference type="InterPro" id="IPR011636">
    <property type="entry name" value="DoxA"/>
</dbReference>
<reference evidence="4 5" key="1">
    <citation type="journal article" date="2019" name="ISME J.">
        <title>Insights into ecological role of a new deltaproteobacterial order Candidatus Acidulodesulfobacterales by metagenomics and metatranscriptomics.</title>
        <authorList>
            <person name="Tan S."/>
            <person name="Liu J."/>
            <person name="Fang Y."/>
            <person name="Hedlund B.P."/>
            <person name="Lian Z.H."/>
            <person name="Huang L.Y."/>
            <person name="Li J.T."/>
            <person name="Huang L.N."/>
            <person name="Li W.J."/>
            <person name="Jiang H.C."/>
            <person name="Dong H.L."/>
            <person name="Shu W.S."/>
        </authorList>
    </citation>
    <scope>NUCLEOTIDE SEQUENCE [LARGE SCALE GENOMIC DNA]</scope>
    <source>
        <strain evidence="4">AP2</strain>
    </source>
</reference>
<name>A0A519BI68_ACIG2</name>
<feature type="transmembrane region" description="Helical" evidence="1">
    <location>
        <begin position="142"/>
        <end position="160"/>
    </location>
</feature>
<feature type="transmembrane region" description="Helical" evidence="1">
    <location>
        <begin position="114"/>
        <end position="135"/>
    </location>
</feature>
<accession>A0A519BI68</accession>
<feature type="transmembrane region" description="Helical" evidence="1">
    <location>
        <begin position="61"/>
        <end position="80"/>
    </location>
</feature>
<evidence type="ECO:0000313" key="4">
    <source>
        <dbReference type="EMBL" id="RZD16971.1"/>
    </source>
</evidence>
<gene>
    <name evidence="4" type="ORF">EVJ46_01670</name>
</gene>